<keyword evidence="1" id="KW-1133">Transmembrane helix</keyword>
<evidence type="ECO:0000313" key="2">
    <source>
        <dbReference type="EMBL" id="QDT97521.1"/>
    </source>
</evidence>
<dbReference type="EMBL" id="CP037920">
    <property type="protein sequence ID" value="QDT97521.1"/>
    <property type="molecule type" value="Genomic_DNA"/>
</dbReference>
<dbReference type="Gene3D" id="2.60.120.1440">
    <property type="match status" value="1"/>
</dbReference>
<dbReference type="RefSeq" id="WP_144985864.1">
    <property type="nucleotide sequence ID" value="NZ_CP037920.1"/>
</dbReference>
<organism evidence="2 3">
    <name type="scientific">Gimesia aquarii</name>
    <dbReference type="NCBI Taxonomy" id="2527964"/>
    <lineage>
        <taxon>Bacteria</taxon>
        <taxon>Pseudomonadati</taxon>
        <taxon>Planctomycetota</taxon>
        <taxon>Planctomycetia</taxon>
        <taxon>Planctomycetales</taxon>
        <taxon>Planctomycetaceae</taxon>
        <taxon>Gimesia</taxon>
    </lineage>
</organism>
<dbReference type="SUPFAM" id="SSF49899">
    <property type="entry name" value="Concanavalin A-like lectins/glucanases"/>
    <property type="match status" value="1"/>
</dbReference>
<name>A0A517VWY4_9PLAN</name>
<protein>
    <submittedName>
        <fullName evidence="2">FecR protein</fullName>
    </submittedName>
</protein>
<dbReference type="AlphaFoldDB" id="A0A517VWY4"/>
<keyword evidence="1" id="KW-0472">Membrane</keyword>
<dbReference type="GO" id="GO:0016989">
    <property type="term" value="F:sigma factor antagonist activity"/>
    <property type="evidence" value="ECO:0007669"/>
    <property type="project" value="TreeGrafter"/>
</dbReference>
<dbReference type="PANTHER" id="PTHR30273:SF2">
    <property type="entry name" value="PROTEIN FECR"/>
    <property type="match status" value="1"/>
</dbReference>
<dbReference type="PANTHER" id="PTHR30273">
    <property type="entry name" value="PERIPLASMIC SIGNAL SENSOR AND SIGMA FACTOR ACTIVATOR FECR-RELATED"/>
    <property type="match status" value="1"/>
</dbReference>
<reference evidence="2 3" key="1">
    <citation type="submission" date="2019-03" db="EMBL/GenBank/DDBJ databases">
        <title>Deep-cultivation of Planctomycetes and their phenomic and genomic characterization uncovers novel biology.</title>
        <authorList>
            <person name="Wiegand S."/>
            <person name="Jogler M."/>
            <person name="Boedeker C."/>
            <person name="Pinto D."/>
            <person name="Vollmers J."/>
            <person name="Rivas-Marin E."/>
            <person name="Kohn T."/>
            <person name="Peeters S.H."/>
            <person name="Heuer A."/>
            <person name="Rast P."/>
            <person name="Oberbeckmann S."/>
            <person name="Bunk B."/>
            <person name="Jeske O."/>
            <person name="Meyerdierks A."/>
            <person name="Storesund J.E."/>
            <person name="Kallscheuer N."/>
            <person name="Luecker S."/>
            <person name="Lage O.M."/>
            <person name="Pohl T."/>
            <person name="Merkel B.J."/>
            <person name="Hornburger P."/>
            <person name="Mueller R.-W."/>
            <person name="Bruemmer F."/>
            <person name="Labrenz M."/>
            <person name="Spormann A.M."/>
            <person name="Op den Camp H."/>
            <person name="Overmann J."/>
            <person name="Amann R."/>
            <person name="Jetten M.S.M."/>
            <person name="Mascher T."/>
            <person name="Medema M.H."/>
            <person name="Devos D.P."/>
            <person name="Kaster A.-K."/>
            <person name="Ovreas L."/>
            <person name="Rohde M."/>
            <person name="Galperin M.Y."/>
            <person name="Jogler C."/>
        </authorList>
    </citation>
    <scope>NUCLEOTIDE SEQUENCE [LARGE SCALE GENOMIC DNA]</scope>
    <source>
        <strain evidence="2 3">V144</strain>
    </source>
</reference>
<dbReference type="Proteomes" id="UP000318704">
    <property type="component" value="Chromosome"/>
</dbReference>
<dbReference type="Gene3D" id="2.60.120.200">
    <property type="match status" value="1"/>
</dbReference>
<dbReference type="KEGG" id="gaw:V144x_29960"/>
<dbReference type="InterPro" id="IPR013320">
    <property type="entry name" value="ConA-like_dom_sf"/>
</dbReference>
<gene>
    <name evidence="2" type="ORF">V144x_29960</name>
</gene>
<proteinExistence type="predicted"/>
<dbReference type="Pfam" id="PF13385">
    <property type="entry name" value="Laminin_G_3"/>
    <property type="match status" value="1"/>
</dbReference>
<evidence type="ECO:0000313" key="3">
    <source>
        <dbReference type="Proteomes" id="UP000318704"/>
    </source>
</evidence>
<dbReference type="InterPro" id="IPR012373">
    <property type="entry name" value="Ferrdict_sens_TM"/>
</dbReference>
<sequence>MSASIPDGQIPESDVDLIRRLLDGHISEDEFEAIQIRLQSDTSFRDRYIQLVDLESALYEECSVPNSNTHSSGIVPLRIPHQSKTNKKFIALTLCAVCFLLFLSFLINSVSSNALPSKVELTEAPKQKNPRIIYTSDKKKETPDIAILTHVEGIDSNELKLGRCFKAGTLKIPHGKIKLEFFSGAQITIIGPAEIDMISRSSATLRSGRATAQIPESAIDFVINAPESAVVDLGTEVGIQVDKDGSTDIDVIKGKAKVSLLGNDGNSIVSKKLNESQRARVDQNKIAVNNKLDSSTTSQTVVETPSLALPVRKDYVESIKKSEPLVYWRFESEDHGQVRNEMNLQWPANIIRNLDEPNSLQIVDGYARFNTSRNPRMIMSADPFPLLNEGPFSIEFWLKADHLSHMTCLSVVQDDDDVGIKHLNVIEIMTKKHLSHLVHDLGNIRFLQRYPPSPDGFTGANLFSKERCTPGQWMHVVVVKKNDMLEMYIDGTITRRVFLNLENEPSTYKLYLGQLRIVNTLRQFVGAIDEFALYKRILGPEEIYNHYRLMFW</sequence>
<feature type="transmembrane region" description="Helical" evidence="1">
    <location>
        <begin position="89"/>
        <end position="107"/>
    </location>
</feature>
<keyword evidence="1" id="KW-0812">Transmembrane</keyword>
<accession>A0A517VWY4</accession>
<evidence type="ECO:0000256" key="1">
    <source>
        <dbReference type="SAM" id="Phobius"/>
    </source>
</evidence>